<organism evidence="2 3">
    <name type="scientific">Pristionchus entomophagus</name>
    <dbReference type="NCBI Taxonomy" id="358040"/>
    <lineage>
        <taxon>Eukaryota</taxon>
        <taxon>Metazoa</taxon>
        <taxon>Ecdysozoa</taxon>
        <taxon>Nematoda</taxon>
        <taxon>Chromadorea</taxon>
        <taxon>Rhabditida</taxon>
        <taxon>Rhabditina</taxon>
        <taxon>Diplogasteromorpha</taxon>
        <taxon>Diplogasteroidea</taxon>
        <taxon>Neodiplogasteridae</taxon>
        <taxon>Pristionchus</taxon>
    </lineage>
</organism>
<feature type="non-terminal residue" evidence="2">
    <location>
        <position position="91"/>
    </location>
</feature>
<dbReference type="Pfam" id="PF00646">
    <property type="entry name" value="F-box"/>
    <property type="match status" value="1"/>
</dbReference>
<dbReference type="EMBL" id="BTSX01000005">
    <property type="protein sequence ID" value="GMS99113.1"/>
    <property type="molecule type" value="Genomic_DNA"/>
</dbReference>
<dbReference type="AlphaFoldDB" id="A0AAV5TY12"/>
<evidence type="ECO:0000313" key="3">
    <source>
        <dbReference type="Proteomes" id="UP001432027"/>
    </source>
</evidence>
<accession>A0AAV5TY12</accession>
<dbReference type="PROSITE" id="PS50181">
    <property type="entry name" value="FBOX"/>
    <property type="match status" value="1"/>
</dbReference>
<proteinExistence type="predicted"/>
<feature type="non-terminal residue" evidence="2">
    <location>
        <position position="1"/>
    </location>
</feature>
<evidence type="ECO:0000313" key="2">
    <source>
        <dbReference type="EMBL" id="GMS99113.1"/>
    </source>
</evidence>
<keyword evidence="3" id="KW-1185">Reference proteome</keyword>
<protein>
    <recommendedName>
        <fullName evidence="1">F-box domain-containing protein</fullName>
    </recommendedName>
</protein>
<reference evidence="2" key="1">
    <citation type="submission" date="2023-10" db="EMBL/GenBank/DDBJ databases">
        <title>Genome assembly of Pristionchus species.</title>
        <authorList>
            <person name="Yoshida K."/>
            <person name="Sommer R.J."/>
        </authorList>
    </citation>
    <scope>NUCLEOTIDE SEQUENCE</scope>
    <source>
        <strain evidence="2">RS0144</strain>
    </source>
</reference>
<gene>
    <name evidence="2" type="ORF">PENTCL1PPCAC_21288</name>
</gene>
<sequence>DSSDSMQESDSACIMDLPNKLLVKIFQYLDLPNRLKMRLNKILDKVQLSISNKFKRIIVTLEASMMKLTMVFNKDDGVRGKPLDLHFSSQF</sequence>
<comment type="caution">
    <text evidence="2">The sequence shown here is derived from an EMBL/GenBank/DDBJ whole genome shotgun (WGS) entry which is preliminary data.</text>
</comment>
<evidence type="ECO:0000259" key="1">
    <source>
        <dbReference type="PROSITE" id="PS50181"/>
    </source>
</evidence>
<dbReference type="Proteomes" id="UP001432027">
    <property type="component" value="Unassembled WGS sequence"/>
</dbReference>
<name>A0AAV5TY12_9BILA</name>
<feature type="domain" description="F-box" evidence="1">
    <location>
        <begin position="11"/>
        <end position="61"/>
    </location>
</feature>
<dbReference type="InterPro" id="IPR001810">
    <property type="entry name" value="F-box_dom"/>
</dbReference>